<proteinExistence type="predicted"/>
<feature type="domain" description="HTH araC/xylS-type" evidence="1">
    <location>
        <begin position="171"/>
        <end position="267"/>
    </location>
</feature>
<name>A0ABW3AVN7_9SPHI</name>
<dbReference type="EMBL" id="JBHTHZ010000012">
    <property type="protein sequence ID" value="MFD0794526.1"/>
    <property type="molecule type" value="Genomic_DNA"/>
</dbReference>
<reference evidence="3" key="1">
    <citation type="journal article" date="2019" name="Int. J. Syst. Evol. Microbiol.">
        <title>The Global Catalogue of Microorganisms (GCM) 10K type strain sequencing project: providing services to taxonomists for standard genome sequencing and annotation.</title>
        <authorList>
            <consortium name="The Broad Institute Genomics Platform"/>
            <consortium name="The Broad Institute Genome Sequencing Center for Infectious Disease"/>
            <person name="Wu L."/>
            <person name="Ma J."/>
        </authorList>
    </citation>
    <scope>NUCLEOTIDE SEQUENCE [LARGE SCALE GENOMIC DNA]</scope>
    <source>
        <strain evidence="3">CCUG 61484</strain>
    </source>
</reference>
<evidence type="ECO:0000259" key="1">
    <source>
        <dbReference type="PROSITE" id="PS01124"/>
    </source>
</evidence>
<gene>
    <name evidence="2" type="ORF">ACFQZX_12945</name>
</gene>
<keyword evidence="3" id="KW-1185">Reference proteome</keyword>
<dbReference type="RefSeq" id="WP_377115954.1">
    <property type="nucleotide sequence ID" value="NZ_JBHTHZ010000012.1"/>
</dbReference>
<dbReference type="PROSITE" id="PS01124">
    <property type="entry name" value="HTH_ARAC_FAMILY_2"/>
    <property type="match status" value="1"/>
</dbReference>
<protein>
    <submittedName>
        <fullName evidence="2">Helix-turn-helix domain-containing protein</fullName>
    </submittedName>
</protein>
<accession>A0ABW3AVN7</accession>
<dbReference type="InterPro" id="IPR018060">
    <property type="entry name" value="HTH_AraC"/>
</dbReference>
<organism evidence="2 3">
    <name type="scientific">Mucilaginibacter litoreus</name>
    <dbReference type="NCBI Taxonomy" id="1048221"/>
    <lineage>
        <taxon>Bacteria</taxon>
        <taxon>Pseudomonadati</taxon>
        <taxon>Bacteroidota</taxon>
        <taxon>Sphingobacteriia</taxon>
        <taxon>Sphingobacteriales</taxon>
        <taxon>Sphingobacteriaceae</taxon>
        <taxon>Mucilaginibacter</taxon>
    </lineage>
</organism>
<sequence>MIEIFQNIREIYDFTAPCGELLPFVEFFSESSAEKCGRYFSRGHESVTMFESWTPTFYINLTGGYMIDVGNKRFVVDNEQDILILRNGTVTRHNQPGDQIFTVKFYPGGLERVLGLNQVSMTDRVISLNQILPQDLLRQIKRAASFDERVTAIEVFLLRSMKQTKTDHYSSIVNKAIGEYTASGMQLNTSEIAERLFITSKSISRYFNRVVGVAPKSYFSTLRARTALTAMVADRDNFKPWTYGYYDPAHFYKDVFRFTGRKISQVY</sequence>
<evidence type="ECO:0000313" key="3">
    <source>
        <dbReference type="Proteomes" id="UP001597010"/>
    </source>
</evidence>
<dbReference type="Proteomes" id="UP001597010">
    <property type="component" value="Unassembled WGS sequence"/>
</dbReference>
<evidence type="ECO:0000313" key="2">
    <source>
        <dbReference type="EMBL" id="MFD0794526.1"/>
    </source>
</evidence>
<comment type="caution">
    <text evidence="2">The sequence shown here is derived from an EMBL/GenBank/DDBJ whole genome shotgun (WGS) entry which is preliminary data.</text>
</comment>
<dbReference type="Gene3D" id="1.10.10.60">
    <property type="entry name" value="Homeodomain-like"/>
    <property type="match status" value="1"/>
</dbReference>